<dbReference type="PROSITE" id="PS51186">
    <property type="entry name" value="GNAT"/>
    <property type="match status" value="1"/>
</dbReference>
<evidence type="ECO:0000256" key="3">
    <source>
        <dbReference type="ARBA" id="ARBA00022679"/>
    </source>
</evidence>
<keyword evidence="4" id="KW-0012">Acyltransferase</keyword>
<comment type="similarity">
    <text evidence="1">Belongs to the acetyltransferase family. RimI subfamily.</text>
</comment>
<dbReference type="InterPro" id="IPR016181">
    <property type="entry name" value="Acyl_CoA_acyltransferase"/>
</dbReference>
<dbReference type="GO" id="GO:0008080">
    <property type="term" value="F:N-acetyltransferase activity"/>
    <property type="evidence" value="ECO:0007669"/>
    <property type="project" value="InterPro"/>
</dbReference>
<feature type="domain" description="N-acetyltransferase" evidence="5">
    <location>
        <begin position="44"/>
        <end position="193"/>
    </location>
</feature>
<dbReference type="Proteomes" id="UP000292886">
    <property type="component" value="Chromosome"/>
</dbReference>
<dbReference type="RefSeq" id="WP_133364559.1">
    <property type="nucleotide sequence ID" value="NZ_CP037940.1"/>
</dbReference>
<evidence type="ECO:0000256" key="1">
    <source>
        <dbReference type="ARBA" id="ARBA00005395"/>
    </source>
</evidence>
<evidence type="ECO:0000256" key="4">
    <source>
        <dbReference type="ARBA" id="ARBA00023315"/>
    </source>
</evidence>
<dbReference type="Gene3D" id="3.40.630.30">
    <property type="match status" value="1"/>
</dbReference>
<evidence type="ECO:0000256" key="2">
    <source>
        <dbReference type="ARBA" id="ARBA00022490"/>
    </source>
</evidence>
<evidence type="ECO:0000313" key="7">
    <source>
        <dbReference type="Proteomes" id="UP000292886"/>
    </source>
</evidence>
<protein>
    <submittedName>
        <fullName evidence="6">Ribosomal-protein-alanine N-acetyltransferase</fullName>
    </submittedName>
</protein>
<dbReference type="PANTHER" id="PTHR43420">
    <property type="entry name" value="ACETYLTRANSFERASE"/>
    <property type="match status" value="1"/>
</dbReference>
<keyword evidence="7" id="KW-1185">Reference proteome</keyword>
<name>A0A4P6YX60_9LACO</name>
<dbReference type="KEGG" id="wei:EQG49_08855"/>
<keyword evidence="2" id="KW-0963">Cytoplasm</keyword>
<dbReference type="InterPro" id="IPR000182">
    <property type="entry name" value="GNAT_dom"/>
</dbReference>
<proteinExistence type="inferred from homology"/>
<evidence type="ECO:0000313" key="6">
    <source>
        <dbReference type="EMBL" id="QBO37482.1"/>
    </source>
</evidence>
<accession>A0A4P6YX60</accession>
<sequence length="196" mass="22478">MSKKSDNLFKQIYKWYKNIMATDEQQKAAMNVKAHRVTINDVLYYVGRAQVSDIKEILDVERAVYDGQTPWNEKAFASELRRKSDRLYLVVRKNDRMVAFIGSSYSRGAKDLHVTNIAVLPEWQRKGIATFLLNTIIHKATKIDAKQVSLEVRASNEKAQKTYASLGFESHGVQAGYYFGDHEDAIDMVLPLKEKE</sequence>
<dbReference type="CDD" id="cd04301">
    <property type="entry name" value="NAT_SF"/>
    <property type="match status" value="1"/>
</dbReference>
<dbReference type="EMBL" id="CP037940">
    <property type="protein sequence ID" value="QBO37482.1"/>
    <property type="molecule type" value="Genomic_DNA"/>
</dbReference>
<organism evidence="6 7">
    <name type="scientific">Periweissella cryptocerci</name>
    <dbReference type="NCBI Taxonomy" id="2506420"/>
    <lineage>
        <taxon>Bacteria</taxon>
        <taxon>Bacillati</taxon>
        <taxon>Bacillota</taxon>
        <taxon>Bacilli</taxon>
        <taxon>Lactobacillales</taxon>
        <taxon>Lactobacillaceae</taxon>
        <taxon>Periweissella</taxon>
    </lineage>
</organism>
<gene>
    <name evidence="6" type="primary">rimI</name>
    <name evidence="6" type="ORF">EQG49_08855</name>
</gene>
<evidence type="ECO:0000259" key="5">
    <source>
        <dbReference type="PROSITE" id="PS51186"/>
    </source>
</evidence>
<dbReference type="NCBIfam" id="TIGR01575">
    <property type="entry name" value="rimI"/>
    <property type="match status" value="1"/>
</dbReference>
<keyword evidence="3 6" id="KW-0808">Transferase</keyword>
<dbReference type="Pfam" id="PF00583">
    <property type="entry name" value="Acetyltransf_1"/>
    <property type="match status" value="1"/>
</dbReference>
<dbReference type="OrthoDB" id="9794566at2"/>
<dbReference type="AlphaFoldDB" id="A0A4P6YX60"/>
<dbReference type="PANTHER" id="PTHR43420:SF44">
    <property type="entry name" value="ACETYLTRANSFERASE YPEA"/>
    <property type="match status" value="1"/>
</dbReference>
<dbReference type="InterPro" id="IPR006464">
    <property type="entry name" value="AcTrfase_RimI/Ard1"/>
</dbReference>
<dbReference type="SUPFAM" id="SSF55729">
    <property type="entry name" value="Acyl-CoA N-acyltransferases (Nat)"/>
    <property type="match status" value="1"/>
</dbReference>
<reference evidence="7" key="1">
    <citation type="submission" date="2019-03" db="EMBL/GenBank/DDBJ databases">
        <title>Weissella sp. 26KH-42 Genome sequencing.</title>
        <authorList>
            <person name="Heo J."/>
            <person name="Kim S.-J."/>
            <person name="Kim J.-S."/>
            <person name="Hong S.-B."/>
            <person name="Kwon S.-W."/>
        </authorList>
    </citation>
    <scope>NUCLEOTIDE SEQUENCE [LARGE SCALE GENOMIC DNA]</scope>
    <source>
        <strain evidence="7">26KH-42</strain>
    </source>
</reference>
<dbReference type="InterPro" id="IPR050680">
    <property type="entry name" value="YpeA/RimI_acetyltransf"/>
</dbReference>